<sequence>MGWQLLAWLSALFPASQAVLLAWVFSVPLVPPAPEHPAPVPEPSPSQTPPSLLSGLKQVEQNGGCSWPLLTSRANCRKKLSCGTQCSNPQSLSSGPLPQQQNGLRTTDAKRDAKRMSAKEVTINVTDSIRQVDRSKRITKNCVN</sequence>
<evidence type="ECO:0000256" key="1">
    <source>
        <dbReference type="SAM" id="MobiDB-lite"/>
    </source>
</evidence>
<feature type="compositionally biased region" description="Basic and acidic residues" evidence="1">
    <location>
        <begin position="107"/>
        <end position="116"/>
    </location>
</feature>
<keyword evidence="4" id="KW-1185">Reference proteome</keyword>
<evidence type="ECO:0000313" key="3">
    <source>
        <dbReference type="Ensembl" id="ENSOCUP00000011802.3"/>
    </source>
</evidence>
<name>G1T5Z9_RABIT</name>
<feature type="signal peptide" evidence="2">
    <location>
        <begin position="1"/>
        <end position="18"/>
    </location>
</feature>
<accession>G1T5Z9</accession>
<reference evidence="3 4" key="1">
    <citation type="journal article" date="2011" name="Nature">
        <title>A high-resolution map of human evolutionary constraint using 29 mammals.</title>
        <authorList>
            <person name="Lindblad-Toh K."/>
            <person name="Garber M."/>
            <person name="Zuk O."/>
            <person name="Lin M.F."/>
            <person name="Parker B.J."/>
            <person name="Washietl S."/>
            <person name="Kheradpour P."/>
            <person name="Ernst J."/>
            <person name="Jordan G."/>
            <person name="Mauceli E."/>
            <person name="Ward L.D."/>
            <person name="Lowe C.B."/>
            <person name="Holloway A.K."/>
            <person name="Clamp M."/>
            <person name="Gnerre S."/>
            <person name="Alfoldi J."/>
            <person name="Beal K."/>
            <person name="Chang J."/>
            <person name="Clawson H."/>
            <person name="Cuff J."/>
            <person name="Di Palma F."/>
            <person name="Fitzgerald S."/>
            <person name="Flicek P."/>
            <person name="Guttman M."/>
            <person name="Hubisz M.J."/>
            <person name="Jaffe D.B."/>
            <person name="Jungreis I."/>
            <person name="Kent W.J."/>
            <person name="Kostka D."/>
            <person name="Lara M."/>
            <person name="Martins A.L."/>
            <person name="Massingham T."/>
            <person name="Moltke I."/>
            <person name="Raney B.J."/>
            <person name="Rasmussen M.D."/>
            <person name="Robinson J."/>
            <person name="Stark A."/>
            <person name="Vilella A.J."/>
            <person name="Wen J."/>
            <person name="Xie X."/>
            <person name="Zody M.C."/>
            <person name="Baldwin J."/>
            <person name="Bloom T."/>
            <person name="Chin C.W."/>
            <person name="Heiman D."/>
            <person name="Nicol R."/>
            <person name="Nusbaum C."/>
            <person name="Young S."/>
            <person name="Wilkinson J."/>
            <person name="Worley K.C."/>
            <person name="Kovar C.L."/>
            <person name="Muzny D.M."/>
            <person name="Gibbs R.A."/>
            <person name="Cree A."/>
            <person name="Dihn H.H."/>
            <person name="Fowler G."/>
            <person name="Jhangiani S."/>
            <person name="Joshi V."/>
            <person name="Lee S."/>
            <person name="Lewis L.R."/>
            <person name="Nazareth L.V."/>
            <person name="Okwuonu G."/>
            <person name="Santibanez J."/>
            <person name="Warren W.C."/>
            <person name="Mardis E.R."/>
            <person name="Weinstock G.M."/>
            <person name="Wilson R.K."/>
            <person name="Delehaunty K."/>
            <person name="Dooling D."/>
            <person name="Fronik C."/>
            <person name="Fulton L."/>
            <person name="Fulton B."/>
            <person name="Graves T."/>
            <person name="Minx P."/>
            <person name="Sodergren E."/>
            <person name="Birney E."/>
            <person name="Margulies E.H."/>
            <person name="Herrero J."/>
            <person name="Green E.D."/>
            <person name="Haussler D."/>
            <person name="Siepel A."/>
            <person name="Goldman N."/>
            <person name="Pollard K.S."/>
            <person name="Pedersen J.S."/>
            <person name="Lander E.S."/>
            <person name="Kellis M."/>
        </authorList>
    </citation>
    <scope>NUCLEOTIDE SEQUENCE [LARGE SCALE GENOMIC DNA]</scope>
    <source>
        <strain evidence="3 4">Thorbecke inbred</strain>
    </source>
</reference>
<dbReference type="HOGENOM" id="CLU_164139_0_0_1"/>
<dbReference type="STRING" id="9986.ENSOCUP00000011802"/>
<feature type="region of interest" description="Disordered" evidence="1">
    <location>
        <begin position="80"/>
        <end position="116"/>
    </location>
</feature>
<dbReference type="EMBL" id="AAGW02012672">
    <property type="status" value="NOT_ANNOTATED_CDS"/>
    <property type="molecule type" value="Genomic_DNA"/>
</dbReference>
<evidence type="ECO:0000313" key="4">
    <source>
        <dbReference type="Proteomes" id="UP000001811"/>
    </source>
</evidence>
<dbReference type="GO" id="GO:0005737">
    <property type="term" value="C:cytoplasm"/>
    <property type="evidence" value="ECO:0007669"/>
    <property type="project" value="InterPro"/>
</dbReference>
<organism evidence="3 4">
    <name type="scientific">Oryctolagus cuniculus</name>
    <name type="common">Rabbit</name>
    <dbReference type="NCBI Taxonomy" id="9986"/>
    <lineage>
        <taxon>Eukaryota</taxon>
        <taxon>Metazoa</taxon>
        <taxon>Chordata</taxon>
        <taxon>Craniata</taxon>
        <taxon>Vertebrata</taxon>
        <taxon>Euteleostomi</taxon>
        <taxon>Mammalia</taxon>
        <taxon>Eutheria</taxon>
        <taxon>Euarchontoglires</taxon>
        <taxon>Glires</taxon>
        <taxon>Lagomorpha</taxon>
        <taxon>Leporidae</taxon>
        <taxon>Oryctolagus</taxon>
    </lineage>
</organism>
<dbReference type="eggNOG" id="KOG4119">
    <property type="taxonomic scope" value="Eukaryota"/>
</dbReference>
<dbReference type="PANTHER" id="PTHR14731">
    <property type="entry name" value="BRAIN AND ACUTE LEUKEMIA CYTOPLASMIC PROTEIN"/>
    <property type="match status" value="1"/>
</dbReference>
<dbReference type="PANTHER" id="PTHR14731:SF0">
    <property type="entry name" value="BRAIN AND ACUTE LEUKEMIA CYTOPLASMIC PROTEIN"/>
    <property type="match status" value="1"/>
</dbReference>
<dbReference type="InterPro" id="IPR009728">
    <property type="entry name" value="BAALC"/>
</dbReference>
<reference evidence="3" key="3">
    <citation type="submission" date="2025-09" db="UniProtKB">
        <authorList>
            <consortium name="Ensembl"/>
        </authorList>
    </citation>
    <scope>IDENTIFICATION</scope>
    <source>
        <strain evidence="3">Thorbecke</strain>
    </source>
</reference>
<dbReference type="PaxDb" id="9986-ENSOCUP00000011802"/>
<feature type="compositionally biased region" description="Pro residues" evidence="1">
    <location>
        <begin position="35"/>
        <end position="48"/>
    </location>
</feature>
<feature type="region of interest" description="Disordered" evidence="1">
    <location>
        <begin position="35"/>
        <end position="57"/>
    </location>
</feature>
<evidence type="ECO:0000256" key="2">
    <source>
        <dbReference type="SAM" id="SignalP"/>
    </source>
</evidence>
<reference evidence="3" key="2">
    <citation type="submission" date="2025-08" db="UniProtKB">
        <authorList>
            <consortium name="Ensembl"/>
        </authorList>
    </citation>
    <scope>IDENTIFICATION</scope>
    <source>
        <strain evidence="3">Thorbecke</strain>
    </source>
</reference>
<feature type="chain" id="PRO_5023831475" description="Brain and acute leukemia cytoplasmic protein" evidence="2">
    <location>
        <begin position="19"/>
        <end position="144"/>
    </location>
</feature>
<dbReference type="GeneTree" id="ENSGT00390000013853"/>
<keyword evidence="2" id="KW-0732">Signal</keyword>
<dbReference type="Proteomes" id="UP000001811">
    <property type="component" value="Chromosome 3"/>
</dbReference>
<protein>
    <recommendedName>
        <fullName evidence="5">Brain and acute leukemia cytoplasmic protein</fullName>
    </recommendedName>
</protein>
<proteinExistence type="predicted"/>
<dbReference type="InParanoid" id="G1T5Z9"/>
<feature type="compositionally biased region" description="Low complexity" evidence="1">
    <location>
        <begin position="87"/>
        <end position="102"/>
    </location>
</feature>
<evidence type="ECO:0008006" key="5">
    <source>
        <dbReference type="Google" id="ProtNLM"/>
    </source>
</evidence>
<dbReference type="Ensembl" id="ENSOCUT00000013716.3">
    <property type="protein sequence ID" value="ENSOCUP00000011802.3"/>
    <property type="gene ID" value="ENSOCUG00000013717.3"/>
</dbReference>
<dbReference type="AlphaFoldDB" id="G1T5Z9"/>
<dbReference type="Bgee" id="ENSOCUG00000013717">
    <property type="expression patterns" value="Expressed in brain and 16 other cell types or tissues"/>
</dbReference>